<comment type="similarity">
    <text evidence="1">Belongs to the peptidase S45 family.</text>
</comment>
<dbReference type="PANTHER" id="PTHR34218:SF3">
    <property type="entry name" value="ACYL-HOMOSERINE LACTONE ACYLASE PVDQ"/>
    <property type="match status" value="1"/>
</dbReference>
<evidence type="ECO:0000313" key="8">
    <source>
        <dbReference type="Proteomes" id="UP000580839"/>
    </source>
</evidence>
<sequence length="790" mass="87642">MLERALLASWAAQRDTLLPIEGVGATVRIVTDRNGVPHVSAQSLADLYFGWGFVTARDRAWQLEHLRRSAHGTMWEWFGNRSLRADGGAQLFELPERASTLWARDRADSNVRSALESYVAGINACFALNRAGAIPWAPEFTTLRRYPTDWVPEDVYIDILAQAFVLDFDADEFDEADELKTGGLERFEARRRFEGEQVYTTIPDSAARRLYGAPDSQHVAVWSAAPRPIAPALAMLVARARADLAPWVAPLRDPEQRASNVFAVGANRSASGRPLLANDPHLPLGAPGTLYAVHLHCTAAGLDAIGAGAPGVPVLVSGRNRAMAWGLTTLSADLVDVYADTISSDGSRVRFGDGWVPVREGDYRMRFRALGVFDLPTFGQKRRYTPHGPVVAWDRKSRLALSVKWAGSDSSFTLRELVGIERETDARRGARRFGTLVRPAFNWVVADSQGHVEYQVAGALPRRNFRPGPGPLPSDGRHEWSGERIGDHLPHWEVPSHGFVANGNNLPIGAAYPERLPRYDWLQDRALRIAERLSALETVSLDDLERVQGDRFSRPSQRVRPRLVACADSIWNSLGAREREAVDSLRRWDGLAQRDRVGPTLYRAWYGAFLRRSGFEAVPGLALAALDGRAPEALRRPGTDSLERAAVAAVAALDTALARLTAHLGETLSTWTWERAHRARFKHELAWRDSAFAPPSQVMDGDNSTPSVGASRLPWSTTVVHGPMWRHLVDLAVPGVSWAVLPPGNSGRGPHARDLLDAWSNREYIPLHLDWSRIDELKESEWRLEPRGRR</sequence>
<dbReference type="GO" id="GO:0016811">
    <property type="term" value="F:hydrolase activity, acting on carbon-nitrogen (but not peptide) bonds, in linear amides"/>
    <property type="evidence" value="ECO:0007669"/>
    <property type="project" value="InterPro"/>
</dbReference>
<keyword evidence="3" id="KW-0378">Hydrolase</keyword>
<dbReference type="PIRSF" id="PIRSF001227">
    <property type="entry name" value="Pen_acylase"/>
    <property type="match status" value="1"/>
</dbReference>
<dbReference type="InterPro" id="IPR014395">
    <property type="entry name" value="Pen/GL7ACA/AHL_acylase"/>
</dbReference>
<evidence type="ECO:0000256" key="6">
    <source>
        <dbReference type="PIRSR" id="PIRSR001227-2"/>
    </source>
</evidence>
<dbReference type="InterPro" id="IPR029055">
    <property type="entry name" value="Ntn_hydrolases_N"/>
</dbReference>
<name>A0A849SQK8_UNCEI</name>
<dbReference type="Gene3D" id="1.10.1400.10">
    <property type="match status" value="1"/>
</dbReference>
<dbReference type="Gene3D" id="2.30.120.10">
    <property type="match status" value="1"/>
</dbReference>
<evidence type="ECO:0000256" key="5">
    <source>
        <dbReference type="PIRSR" id="PIRSR001227-1"/>
    </source>
</evidence>
<feature type="binding site" evidence="6">
    <location>
        <position position="333"/>
    </location>
    <ligand>
        <name>Ca(2+)</name>
        <dbReference type="ChEBI" id="CHEBI:29108"/>
    </ligand>
</feature>
<dbReference type="SUPFAM" id="SSF56235">
    <property type="entry name" value="N-terminal nucleophile aminohydrolases (Ntn hydrolases)"/>
    <property type="match status" value="1"/>
</dbReference>
<dbReference type="InterPro" id="IPR002692">
    <property type="entry name" value="S45"/>
</dbReference>
<dbReference type="Gene3D" id="3.60.20.10">
    <property type="entry name" value="Glutamine Phosphoribosylpyrophosphate, subunit 1, domain 1"/>
    <property type="match status" value="1"/>
</dbReference>
<evidence type="ECO:0000256" key="2">
    <source>
        <dbReference type="ARBA" id="ARBA00022729"/>
    </source>
</evidence>
<evidence type="ECO:0000313" key="7">
    <source>
        <dbReference type="EMBL" id="NOT34924.1"/>
    </source>
</evidence>
<dbReference type="Gene3D" id="1.10.439.10">
    <property type="entry name" value="Penicillin Amidohydrolase, domain 1"/>
    <property type="match status" value="1"/>
</dbReference>
<evidence type="ECO:0000256" key="3">
    <source>
        <dbReference type="ARBA" id="ARBA00022801"/>
    </source>
</evidence>
<keyword evidence="4" id="KW-0865">Zymogen</keyword>
<dbReference type="AlphaFoldDB" id="A0A849SQK8"/>
<proteinExistence type="inferred from homology"/>
<feature type="binding site" evidence="6">
    <location>
        <position position="335"/>
    </location>
    <ligand>
        <name>Ca(2+)</name>
        <dbReference type="ChEBI" id="CHEBI:29108"/>
    </ligand>
</feature>
<dbReference type="Pfam" id="PF01804">
    <property type="entry name" value="Penicil_amidase"/>
    <property type="match status" value="1"/>
</dbReference>
<dbReference type="InterPro" id="IPR023343">
    <property type="entry name" value="Penicillin_amidase_dom1"/>
</dbReference>
<feature type="binding site" evidence="6">
    <location>
        <position position="172"/>
    </location>
    <ligand>
        <name>Ca(2+)</name>
        <dbReference type="ChEBI" id="CHEBI:29108"/>
    </ligand>
</feature>
<dbReference type="GO" id="GO:0017000">
    <property type="term" value="P:antibiotic biosynthetic process"/>
    <property type="evidence" value="ECO:0007669"/>
    <property type="project" value="InterPro"/>
</dbReference>
<reference evidence="7 8" key="1">
    <citation type="submission" date="2020-04" db="EMBL/GenBank/DDBJ databases">
        <title>Metagenomic profiling of ammonia- and methane-oxidizing microorganisms in a Dutch drinking water treatment plant.</title>
        <authorList>
            <person name="Poghosyan L."/>
            <person name="Leucker S."/>
        </authorList>
    </citation>
    <scope>NUCLEOTIDE SEQUENCE [LARGE SCALE GENOMIC DNA]</scope>
    <source>
        <strain evidence="7">S-RSF-IL-03</strain>
    </source>
</reference>
<feature type="binding site" evidence="6">
    <location>
        <position position="336"/>
    </location>
    <ligand>
        <name>Ca(2+)</name>
        <dbReference type="ChEBI" id="CHEBI:29108"/>
    </ligand>
</feature>
<feature type="binding site" evidence="6">
    <location>
        <position position="469"/>
    </location>
    <ligand>
        <name>Ca(2+)</name>
        <dbReference type="ChEBI" id="CHEBI:29108"/>
    </ligand>
</feature>
<gene>
    <name evidence="7" type="ORF">HOP12_12240</name>
</gene>
<accession>A0A849SQK8</accession>
<organism evidence="7 8">
    <name type="scientific">Eiseniibacteriota bacterium</name>
    <dbReference type="NCBI Taxonomy" id="2212470"/>
    <lineage>
        <taxon>Bacteria</taxon>
        <taxon>Candidatus Eiseniibacteriota</taxon>
    </lineage>
</organism>
<feature type="active site" description="Nucleophile" evidence="5">
    <location>
        <position position="259"/>
    </location>
</feature>
<dbReference type="InterPro" id="IPR043147">
    <property type="entry name" value="Penicillin_amidase_A-knob"/>
</dbReference>
<comment type="cofactor">
    <cofactor evidence="6">
        <name>Ca(2+)</name>
        <dbReference type="ChEBI" id="CHEBI:29108"/>
    </cofactor>
    <text evidence="6">Binds 1 Ca(2+) ion per dimer.</text>
</comment>
<protein>
    <submittedName>
        <fullName evidence="7">Penicillin acylase family protein</fullName>
    </submittedName>
</protein>
<dbReference type="GO" id="GO:0046872">
    <property type="term" value="F:metal ion binding"/>
    <property type="evidence" value="ECO:0007669"/>
    <property type="project" value="UniProtKB-KW"/>
</dbReference>
<dbReference type="InterPro" id="IPR043146">
    <property type="entry name" value="Penicillin_amidase_N_B-knob"/>
</dbReference>
<keyword evidence="2" id="KW-0732">Signal</keyword>
<keyword evidence="6" id="KW-0479">Metal-binding</keyword>
<evidence type="ECO:0000256" key="4">
    <source>
        <dbReference type="ARBA" id="ARBA00023145"/>
    </source>
</evidence>
<dbReference type="Proteomes" id="UP000580839">
    <property type="component" value="Unassembled WGS sequence"/>
</dbReference>
<comment type="caution">
    <text evidence="7">The sequence shown here is derived from an EMBL/GenBank/DDBJ whole genome shotgun (WGS) entry which is preliminary data.</text>
</comment>
<dbReference type="PANTHER" id="PTHR34218">
    <property type="entry name" value="PEPTIDASE S45 PENICILLIN AMIDASE"/>
    <property type="match status" value="1"/>
</dbReference>
<keyword evidence="6" id="KW-0106">Calcium</keyword>
<evidence type="ECO:0000256" key="1">
    <source>
        <dbReference type="ARBA" id="ARBA00006586"/>
    </source>
</evidence>
<dbReference type="EMBL" id="JABFRW010000156">
    <property type="protein sequence ID" value="NOT34924.1"/>
    <property type="molecule type" value="Genomic_DNA"/>
</dbReference>